<protein>
    <submittedName>
        <fullName evidence="1">Uncharacterized protein</fullName>
    </submittedName>
</protein>
<proteinExistence type="predicted"/>
<dbReference type="HOGENOM" id="CLU_2838234_0_0_1"/>
<dbReference type="AlphaFoldDB" id="A0A0C3K9V3"/>
<dbReference type="InParanoid" id="A0A0C3K9V3"/>
<dbReference type="Proteomes" id="UP000054217">
    <property type="component" value="Unassembled WGS sequence"/>
</dbReference>
<reference evidence="2" key="2">
    <citation type="submission" date="2015-01" db="EMBL/GenBank/DDBJ databases">
        <title>Evolutionary Origins and Diversification of the Mycorrhizal Mutualists.</title>
        <authorList>
            <consortium name="DOE Joint Genome Institute"/>
            <consortium name="Mycorrhizal Genomics Consortium"/>
            <person name="Kohler A."/>
            <person name="Kuo A."/>
            <person name="Nagy L.G."/>
            <person name="Floudas D."/>
            <person name="Copeland A."/>
            <person name="Barry K.W."/>
            <person name="Cichocki N."/>
            <person name="Veneault-Fourrey C."/>
            <person name="LaButti K."/>
            <person name="Lindquist E.A."/>
            <person name="Lipzen A."/>
            <person name="Lundell T."/>
            <person name="Morin E."/>
            <person name="Murat C."/>
            <person name="Riley R."/>
            <person name="Ohm R."/>
            <person name="Sun H."/>
            <person name="Tunlid A."/>
            <person name="Henrissat B."/>
            <person name="Grigoriev I.V."/>
            <person name="Hibbett D.S."/>
            <person name="Martin F."/>
        </authorList>
    </citation>
    <scope>NUCLEOTIDE SEQUENCE [LARGE SCALE GENOMIC DNA]</scope>
    <source>
        <strain evidence="2">Marx 270</strain>
    </source>
</reference>
<name>A0A0C3K9V3_PISTI</name>
<dbReference type="EMBL" id="KN831963">
    <property type="protein sequence ID" value="KIO06362.1"/>
    <property type="molecule type" value="Genomic_DNA"/>
</dbReference>
<accession>A0A0C3K9V3</accession>
<gene>
    <name evidence="1" type="ORF">M404DRAFT_999005</name>
</gene>
<sequence length="66" mass="7032">MAIEGPPRAEPRQESWLVPVSSTLAESHPADSTLLAKSHPVTGSLHHSATRVQRIVGAWARVVAAL</sequence>
<reference evidence="1 2" key="1">
    <citation type="submission" date="2014-04" db="EMBL/GenBank/DDBJ databases">
        <authorList>
            <consortium name="DOE Joint Genome Institute"/>
            <person name="Kuo A."/>
            <person name="Kohler A."/>
            <person name="Costa M.D."/>
            <person name="Nagy L.G."/>
            <person name="Floudas D."/>
            <person name="Copeland A."/>
            <person name="Barry K.W."/>
            <person name="Cichocki N."/>
            <person name="Veneault-Fourrey C."/>
            <person name="LaButti K."/>
            <person name="Lindquist E.A."/>
            <person name="Lipzen A."/>
            <person name="Lundell T."/>
            <person name="Morin E."/>
            <person name="Murat C."/>
            <person name="Sun H."/>
            <person name="Tunlid A."/>
            <person name="Henrissat B."/>
            <person name="Grigoriev I.V."/>
            <person name="Hibbett D.S."/>
            <person name="Martin F."/>
            <person name="Nordberg H.P."/>
            <person name="Cantor M.N."/>
            <person name="Hua S.X."/>
        </authorList>
    </citation>
    <scope>NUCLEOTIDE SEQUENCE [LARGE SCALE GENOMIC DNA]</scope>
    <source>
        <strain evidence="1 2">Marx 270</strain>
    </source>
</reference>
<evidence type="ECO:0000313" key="1">
    <source>
        <dbReference type="EMBL" id="KIO06362.1"/>
    </source>
</evidence>
<evidence type="ECO:0000313" key="2">
    <source>
        <dbReference type="Proteomes" id="UP000054217"/>
    </source>
</evidence>
<feature type="non-terminal residue" evidence="1">
    <location>
        <position position="66"/>
    </location>
</feature>
<keyword evidence="2" id="KW-1185">Reference proteome</keyword>
<organism evidence="1 2">
    <name type="scientific">Pisolithus tinctorius Marx 270</name>
    <dbReference type="NCBI Taxonomy" id="870435"/>
    <lineage>
        <taxon>Eukaryota</taxon>
        <taxon>Fungi</taxon>
        <taxon>Dikarya</taxon>
        <taxon>Basidiomycota</taxon>
        <taxon>Agaricomycotina</taxon>
        <taxon>Agaricomycetes</taxon>
        <taxon>Agaricomycetidae</taxon>
        <taxon>Boletales</taxon>
        <taxon>Sclerodermatineae</taxon>
        <taxon>Pisolithaceae</taxon>
        <taxon>Pisolithus</taxon>
    </lineage>
</organism>